<protein>
    <submittedName>
        <fullName evidence="1">Uncharacterized protein</fullName>
    </submittedName>
</protein>
<dbReference type="PATRIC" id="fig|1359155.3.peg.79"/>
<accession>A0A0F3PYB5</accession>
<dbReference type="AlphaFoldDB" id="A0A0F3PYB5"/>
<dbReference type="Proteomes" id="UP000033622">
    <property type="component" value="Unassembled WGS sequence"/>
</dbReference>
<sequence>MQKARVWQEVEPARWASGHTYVSVGFCGNIESVTNSSVFSCKYAID</sequence>
<evidence type="ECO:0000313" key="1">
    <source>
        <dbReference type="EMBL" id="KJV84184.1"/>
    </source>
</evidence>
<organism evidence="1 2">
    <name type="scientific">Anaplasma phagocytophilum str. ApWI1</name>
    <dbReference type="NCBI Taxonomy" id="1359155"/>
    <lineage>
        <taxon>Bacteria</taxon>
        <taxon>Pseudomonadati</taxon>
        <taxon>Pseudomonadota</taxon>
        <taxon>Alphaproteobacteria</taxon>
        <taxon>Rickettsiales</taxon>
        <taxon>Anaplasmataceae</taxon>
        <taxon>Anaplasma</taxon>
        <taxon>phagocytophilum group</taxon>
    </lineage>
</organism>
<evidence type="ECO:0000313" key="2">
    <source>
        <dbReference type="Proteomes" id="UP000033622"/>
    </source>
</evidence>
<reference evidence="1 2" key="1">
    <citation type="submission" date="2015-01" db="EMBL/GenBank/DDBJ databases">
        <title>Genome Sequencing of Rickettsiales.</title>
        <authorList>
            <person name="Daugherty S.C."/>
            <person name="Su Q."/>
            <person name="Abolude K."/>
            <person name="Beier-Sexton M."/>
            <person name="Carlyon J.A."/>
            <person name="Carter R."/>
            <person name="Day N.P."/>
            <person name="Dumler S.J."/>
            <person name="Dyachenko V."/>
            <person name="Godinez A."/>
            <person name="Kurtti T.J."/>
            <person name="Lichay M."/>
            <person name="Mullins K.E."/>
            <person name="Ott S."/>
            <person name="Pappas-Brown V."/>
            <person name="Paris D.H."/>
            <person name="Patel P."/>
            <person name="Richards A.L."/>
            <person name="Sadzewicz L."/>
            <person name="Sears K."/>
            <person name="Seidman D."/>
            <person name="Sengamalay N."/>
            <person name="Stenos J."/>
            <person name="Tallon L.J."/>
            <person name="Vincent G."/>
            <person name="Fraser C.M."/>
            <person name="Munderloh U."/>
            <person name="Dunning-Hotopp J.C."/>
        </authorList>
    </citation>
    <scope>NUCLEOTIDE SEQUENCE [LARGE SCALE GENOMIC DNA]</scope>
    <source>
        <strain evidence="1 2">ApWI1</strain>
    </source>
</reference>
<name>A0A0F3PYB5_ANAPH</name>
<proteinExistence type="predicted"/>
<comment type="caution">
    <text evidence="1">The sequence shown here is derived from an EMBL/GenBank/DDBJ whole genome shotgun (WGS) entry which is preliminary data.</text>
</comment>
<gene>
    <name evidence="1" type="ORF">APHWI1_0072</name>
</gene>
<dbReference type="EMBL" id="LAOF01000001">
    <property type="protein sequence ID" value="KJV84184.1"/>
    <property type="molecule type" value="Genomic_DNA"/>
</dbReference>